<keyword evidence="6" id="KW-1003">Cell membrane</keyword>
<organism evidence="8 9">
    <name type="scientific">Streptosporangium vulgare</name>
    <dbReference type="NCBI Taxonomy" id="46190"/>
    <lineage>
        <taxon>Bacteria</taxon>
        <taxon>Bacillati</taxon>
        <taxon>Actinomycetota</taxon>
        <taxon>Actinomycetes</taxon>
        <taxon>Streptosporangiales</taxon>
        <taxon>Streptosporangiaceae</taxon>
        <taxon>Streptosporangium</taxon>
    </lineage>
</organism>
<feature type="domain" description="ABC transmembrane type-2" evidence="7">
    <location>
        <begin position="36"/>
        <end position="278"/>
    </location>
</feature>
<accession>A0ABV5TRR6</accession>
<comment type="subcellular location">
    <subcellularLocation>
        <location evidence="6">Cell membrane</location>
        <topology evidence="6">Multi-pass membrane protein</topology>
    </subcellularLocation>
    <subcellularLocation>
        <location evidence="1">Membrane</location>
        <topology evidence="1">Multi-pass membrane protein</topology>
    </subcellularLocation>
</comment>
<dbReference type="PIRSF" id="PIRSF006648">
    <property type="entry name" value="DrrB"/>
    <property type="match status" value="1"/>
</dbReference>
<evidence type="ECO:0000256" key="1">
    <source>
        <dbReference type="ARBA" id="ARBA00004141"/>
    </source>
</evidence>
<dbReference type="PROSITE" id="PS51012">
    <property type="entry name" value="ABC_TM2"/>
    <property type="match status" value="1"/>
</dbReference>
<keyword evidence="2 6" id="KW-0812">Transmembrane</keyword>
<dbReference type="Pfam" id="PF01061">
    <property type="entry name" value="ABC2_membrane"/>
    <property type="match status" value="1"/>
</dbReference>
<keyword evidence="6" id="KW-0813">Transport</keyword>
<evidence type="ECO:0000259" key="7">
    <source>
        <dbReference type="PROSITE" id="PS51012"/>
    </source>
</evidence>
<feature type="transmembrane region" description="Helical" evidence="6">
    <location>
        <begin position="197"/>
        <end position="215"/>
    </location>
</feature>
<comment type="caution">
    <text evidence="8">The sequence shown here is derived from an EMBL/GenBank/DDBJ whole genome shotgun (WGS) entry which is preliminary data.</text>
</comment>
<feature type="transmembrane region" description="Helical" evidence="6">
    <location>
        <begin position="254"/>
        <end position="272"/>
    </location>
</feature>
<keyword evidence="3 6" id="KW-1133">Transmembrane helix</keyword>
<reference evidence="8 9" key="1">
    <citation type="submission" date="2024-09" db="EMBL/GenBank/DDBJ databases">
        <authorList>
            <person name="Sun Q."/>
            <person name="Mori K."/>
        </authorList>
    </citation>
    <scope>NUCLEOTIDE SEQUENCE [LARGE SCALE GENOMIC DNA]</scope>
    <source>
        <strain evidence="8 9">JCM 3028</strain>
    </source>
</reference>
<dbReference type="InterPro" id="IPR051784">
    <property type="entry name" value="Nod_factor_ABC_transporter"/>
</dbReference>
<sequence>MTASTIAPPAASRRYAHTFGALLARDLRVLRRDLRSFMARTVVQPVLFIFVFAVVLPRIGYGAGQGLSADGRAETFTTILVPGLVASGIVLQGIFAVTTPLVMELSYTKEIDDRALAPIPVWVVGVEKIVAGAIQGVIAAVVVFLAVLFVHAPGEAPNIDFGRWPLLIAVLVLSSLLTACIGLLIGTLLPPQQLSTLFAIFIVPLMMLGCVYYPWAALEAIPWLQTIVLANPLVYVSEALRGALSPAVPHMPEAASLAVLVVGTLATGALSLRSFSRRLVG</sequence>
<proteinExistence type="inferred from homology"/>
<dbReference type="PANTHER" id="PTHR43229:SF3">
    <property type="entry name" value="ABC-TYPE MULTIDRUG TRANSPORT SYSTEM, PERMEASE COMPONENT"/>
    <property type="match status" value="1"/>
</dbReference>
<comment type="similarity">
    <text evidence="6">Belongs to the ABC-2 integral membrane protein family.</text>
</comment>
<protein>
    <recommendedName>
        <fullName evidence="6">Transport permease protein</fullName>
    </recommendedName>
</protein>
<gene>
    <name evidence="8" type="ORF">ACFFRH_32705</name>
</gene>
<feature type="transmembrane region" description="Helical" evidence="6">
    <location>
        <begin position="37"/>
        <end position="59"/>
    </location>
</feature>
<dbReference type="InterPro" id="IPR000412">
    <property type="entry name" value="ABC_2_transport"/>
</dbReference>
<evidence type="ECO:0000313" key="9">
    <source>
        <dbReference type="Proteomes" id="UP001589610"/>
    </source>
</evidence>
<feature type="transmembrane region" description="Helical" evidence="6">
    <location>
        <begin position="164"/>
        <end position="185"/>
    </location>
</feature>
<evidence type="ECO:0000256" key="4">
    <source>
        <dbReference type="ARBA" id="ARBA00023136"/>
    </source>
</evidence>
<dbReference type="EMBL" id="JBHMBS010000021">
    <property type="protein sequence ID" value="MFB9680268.1"/>
    <property type="molecule type" value="Genomic_DNA"/>
</dbReference>
<keyword evidence="4 6" id="KW-0472">Membrane</keyword>
<evidence type="ECO:0000313" key="8">
    <source>
        <dbReference type="EMBL" id="MFB9680268.1"/>
    </source>
</evidence>
<keyword evidence="9" id="KW-1185">Reference proteome</keyword>
<dbReference type="InterPro" id="IPR013525">
    <property type="entry name" value="ABC2_TM"/>
</dbReference>
<evidence type="ECO:0000256" key="3">
    <source>
        <dbReference type="ARBA" id="ARBA00022989"/>
    </source>
</evidence>
<evidence type="ECO:0000256" key="2">
    <source>
        <dbReference type="ARBA" id="ARBA00022692"/>
    </source>
</evidence>
<name>A0ABV5TRR6_9ACTN</name>
<dbReference type="InterPro" id="IPR047817">
    <property type="entry name" value="ABC2_TM_bact-type"/>
</dbReference>
<dbReference type="Proteomes" id="UP001589610">
    <property type="component" value="Unassembled WGS sequence"/>
</dbReference>
<keyword evidence="5" id="KW-0046">Antibiotic resistance</keyword>
<dbReference type="RefSeq" id="WP_344744115.1">
    <property type="nucleotide sequence ID" value="NZ_BAAAWW010000039.1"/>
</dbReference>
<feature type="transmembrane region" description="Helical" evidence="6">
    <location>
        <begin position="129"/>
        <end position="152"/>
    </location>
</feature>
<feature type="transmembrane region" description="Helical" evidence="6">
    <location>
        <begin position="79"/>
        <end position="102"/>
    </location>
</feature>
<evidence type="ECO:0000256" key="5">
    <source>
        <dbReference type="ARBA" id="ARBA00023251"/>
    </source>
</evidence>
<evidence type="ECO:0000256" key="6">
    <source>
        <dbReference type="RuleBase" id="RU361157"/>
    </source>
</evidence>
<dbReference type="PANTHER" id="PTHR43229">
    <property type="entry name" value="NODULATION PROTEIN J"/>
    <property type="match status" value="1"/>
</dbReference>